<dbReference type="Gene3D" id="2.40.50.100">
    <property type="match status" value="1"/>
</dbReference>
<sequence length="306" mass="33386">MERYIKILSVFILIAFASCKQSADTETEQEIDPITPVQVTNVADSSLTESIEVTAVSAYLEKSFVKANINGYVLTANAQTGKQVSSKQVLFSLITKEAKAIGNSVNKLDPELKFSGVSTIRAAQSGLIIQANHQKGDYVQDGEAMATISNRNSLVFLLDLPYEYTQLINSNRNLQIELPDGQKIAGVLSGTMPAVDSLAQTQRYIIKVNAGHLIPEGLIAKVKLTKLNRPNAQVLPKSAVLANETEDEFWVMKMINDSTAVKVNVKKGIENNSVIEVVSPKFDKKDRIITSGNYGIADTAKVKILK</sequence>
<reference evidence="2 3" key="1">
    <citation type="submission" date="2020-05" db="EMBL/GenBank/DDBJ databases">
        <title>Description of Pedobacter foliorum sp. nov.</title>
        <authorList>
            <person name="Qi S."/>
            <person name="Carlier A."/>
            <person name="Cnockaert M."/>
            <person name="Vandamme P."/>
        </authorList>
    </citation>
    <scope>NUCLEOTIDE SEQUENCE [LARGE SCALE GENOMIC DNA]</scope>
    <source>
        <strain evidence="2 3">LMG 31300</strain>
    </source>
</reference>
<keyword evidence="1" id="KW-0732">Signal</keyword>
<dbReference type="Proteomes" id="UP000762110">
    <property type="component" value="Unassembled WGS sequence"/>
</dbReference>
<name>A0ABX2DE90_9SPHI</name>
<dbReference type="PANTHER" id="PTHR30469:SF15">
    <property type="entry name" value="HLYD FAMILY OF SECRETION PROTEINS"/>
    <property type="match status" value="1"/>
</dbReference>
<dbReference type="PANTHER" id="PTHR30469">
    <property type="entry name" value="MULTIDRUG RESISTANCE PROTEIN MDTA"/>
    <property type="match status" value="1"/>
</dbReference>
<evidence type="ECO:0000313" key="3">
    <source>
        <dbReference type="Proteomes" id="UP000762110"/>
    </source>
</evidence>
<dbReference type="Gene3D" id="2.40.420.20">
    <property type="match status" value="1"/>
</dbReference>
<comment type="caution">
    <text evidence="2">The sequence shown here is derived from an EMBL/GenBank/DDBJ whole genome shotgun (WGS) entry which is preliminary data.</text>
</comment>
<dbReference type="EMBL" id="JABMKV010000001">
    <property type="protein sequence ID" value="NQX31286.1"/>
    <property type="molecule type" value="Genomic_DNA"/>
</dbReference>
<dbReference type="RefSeq" id="WP_173270022.1">
    <property type="nucleotide sequence ID" value="NZ_JABMKV010000001.1"/>
</dbReference>
<gene>
    <name evidence="2" type="ORF">HQN85_06100</name>
</gene>
<organism evidence="2 3">
    <name type="scientific">Pedobacter boryungensis</name>
    <dbReference type="NCBI Taxonomy" id="869962"/>
    <lineage>
        <taxon>Bacteria</taxon>
        <taxon>Pseudomonadati</taxon>
        <taxon>Bacteroidota</taxon>
        <taxon>Sphingobacteriia</taxon>
        <taxon>Sphingobacteriales</taxon>
        <taxon>Sphingobacteriaceae</taxon>
        <taxon>Pedobacter</taxon>
    </lineage>
</organism>
<accession>A0ABX2DE90</accession>
<evidence type="ECO:0000313" key="2">
    <source>
        <dbReference type="EMBL" id="NQX31286.1"/>
    </source>
</evidence>
<feature type="signal peptide" evidence="1">
    <location>
        <begin position="1"/>
        <end position="23"/>
    </location>
</feature>
<protein>
    <submittedName>
        <fullName evidence="2">Efflux RND transporter periplasmic adaptor subunit</fullName>
    </submittedName>
</protein>
<evidence type="ECO:0000256" key="1">
    <source>
        <dbReference type="SAM" id="SignalP"/>
    </source>
</evidence>
<dbReference type="PROSITE" id="PS51257">
    <property type="entry name" value="PROKAR_LIPOPROTEIN"/>
    <property type="match status" value="1"/>
</dbReference>
<proteinExistence type="predicted"/>
<feature type="chain" id="PRO_5045736051" evidence="1">
    <location>
        <begin position="24"/>
        <end position="306"/>
    </location>
</feature>
<keyword evidence="3" id="KW-1185">Reference proteome</keyword>